<evidence type="ECO:0000259" key="6">
    <source>
        <dbReference type="PROSITE" id="PS51007"/>
    </source>
</evidence>
<protein>
    <recommendedName>
        <fullName evidence="6">Cytochrome c domain-containing protein</fullName>
    </recommendedName>
</protein>
<reference evidence="7" key="1">
    <citation type="submission" date="2021-03" db="EMBL/GenBank/DDBJ databases">
        <title>Acanthopleuribacteraceae sp. M133.</title>
        <authorList>
            <person name="Wang G."/>
        </authorList>
    </citation>
    <scope>NUCLEOTIDE SEQUENCE</scope>
    <source>
        <strain evidence="7">M133</strain>
    </source>
</reference>
<dbReference type="KEGG" id="scor:J3U87_09575"/>
<name>A0A8A4TT99_SULCO</name>
<dbReference type="AlphaFoldDB" id="A0A8A4TT99"/>
<dbReference type="InterPro" id="IPR051395">
    <property type="entry name" value="Cytochrome_c_Peroxidase/MauG"/>
</dbReference>
<keyword evidence="2 4" id="KW-0479">Metal-binding</keyword>
<evidence type="ECO:0000256" key="2">
    <source>
        <dbReference type="ARBA" id="ARBA00022723"/>
    </source>
</evidence>
<dbReference type="GO" id="GO:0046872">
    <property type="term" value="F:metal ion binding"/>
    <property type="evidence" value="ECO:0007669"/>
    <property type="project" value="UniProtKB-KW"/>
</dbReference>
<dbReference type="PANTHER" id="PTHR30600">
    <property type="entry name" value="CYTOCHROME C PEROXIDASE-RELATED"/>
    <property type="match status" value="1"/>
</dbReference>
<dbReference type="GO" id="GO:0004130">
    <property type="term" value="F:cytochrome-c peroxidase activity"/>
    <property type="evidence" value="ECO:0007669"/>
    <property type="project" value="TreeGrafter"/>
</dbReference>
<dbReference type="PANTHER" id="PTHR30600:SF4">
    <property type="entry name" value="CYTOCHROME C DOMAIN-CONTAINING PROTEIN"/>
    <property type="match status" value="1"/>
</dbReference>
<dbReference type="EMBL" id="CP071793">
    <property type="protein sequence ID" value="QTD52713.1"/>
    <property type="molecule type" value="Genomic_DNA"/>
</dbReference>
<evidence type="ECO:0000256" key="1">
    <source>
        <dbReference type="ARBA" id="ARBA00022617"/>
    </source>
</evidence>
<organism evidence="7 8">
    <name type="scientific">Sulfidibacter corallicola</name>
    <dbReference type="NCBI Taxonomy" id="2818388"/>
    <lineage>
        <taxon>Bacteria</taxon>
        <taxon>Pseudomonadati</taxon>
        <taxon>Acidobacteriota</taxon>
        <taxon>Holophagae</taxon>
        <taxon>Acanthopleuribacterales</taxon>
        <taxon>Acanthopleuribacteraceae</taxon>
        <taxon>Sulfidibacter</taxon>
    </lineage>
</organism>
<evidence type="ECO:0000256" key="4">
    <source>
        <dbReference type="PROSITE-ProRule" id="PRU00433"/>
    </source>
</evidence>
<dbReference type="Proteomes" id="UP000663929">
    <property type="component" value="Chromosome"/>
</dbReference>
<dbReference type="Gene3D" id="1.10.760.10">
    <property type="entry name" value="Cytochrome c-like domain"/>
    <property type="match status" value="1"/>
</dbReference>
<evidence type="ECO:0000256" key="5">
    <source>
        <dbReference type="SAM" id="MobiDB-lite"/>
    </source>
</evidence>
<dbReference type="GO" id="GO:0020037">
    <property type="term" value="F:heme binding"/>
    <property type="evidence" value="ECO:0007669"/>
    <property type="project" value="InterPro"/>
</dbReference>
<sequence length="483" mass="52488">MAQHIGDGPIVREHMDQQLIESGDLDFWKVFDHGEFLFAAKFNTYDGQGRPGTTGGGDARVPGSAPAFIRTSAPESNSCAGCHNDPLPGASGDIVANVFVLAQTLDPVTDSVSPQFSNERNTLGMHGAGLIELLAREMTAELQALRDAAVSEAAEAGNSVSKMLQTKGVSFGRLTAAADGTVDYSEVEGIDHDLLLKPFHQKGVVVSLREFTNNAMNHHHGMQSVERFGAARTGTDDFDQDGVSDELSVGDITATTVWQAALATPGQVIPNDPVVARAIIRGERTFSRVGCDSCHKPELVLDSPIFTEPNPYNPDGNLQVSEVTSVFSFDVTQLGDSPRPEKTNSGKVVVRAFTDLKRHNLCDEDYNHYCNEELVQGGVPTEQFLTRKLWDVGNTAPYGHRGDLTTMTESIHYHGGDARESRDRFFALSEMQRAEVIEFLKSLQILPEGSAYLVVDENGQAKNKTRLTRSDNPVRRSTVGESP</sequence>
<dbReference type="Pfam" id="PF06537">
    <property type="entry name" value="DHOR"/>
    <property type="match status" value="1"/>
</dbReference>
<proteinExistence type="predicted"/>
<dbReference type="InterPro" id="IPR009056">
    <property type="entry name" value="Cyt_c-like_dom"/>
</dbReference>
<dbReference type="RefSeq" id="WP_237382816.1">
    <property type="nucleotide sequence ID" value="NZ_CP071793.1"/>
</dbReference>
<keyword evidence="1 4" id="KW-0349">Heme</keyword>
<dbReference type="SUPFAM" id="SSF46626">
    <property type="entry name" value="Cytochrome c"/>
    <property type="match status" value="1"/>
</dbReference>
<feature type="region of interest" description="Disordered" evidence="5">
    <location>
        <begin position="463"/>
        <end position="483"/>
    </location>
</feature>
<evidence type="ECO:0000313" key="8">
    <source>
        <dbReference type="Proteomes" id="UP000663929"/>
    </source>
</evidence>
<dbReference type="GO" id="GO:0009055">
    <property type="term" value="F:electron transfer activity"/>
    <property type="evidence" value="ECO:0007669"/>
    <property type="project" value="InterPro"/>
</dbReference>
<keyword evidence="3 4" id="KW-0408">Iron</keyword>
<gene>
    <name evidence="7" type="ORF">J3U87_09575</name>
</gene>
<feature type="domain" description="Cytochrome c" evidence="6">
    <location>
        <begin position="277"/>
        <end position="444"/>
    </location>
</feature>
<dbReference type="InterPro" id="IPR036909">
    <property type="entry name" value="Cyt_c-like_dom_sf"/>
</dbReference>
<dbReference type="InterPro" id="IPR010538">
    <property type="entry name" value="DHOR"/>
</dbReference>
<dbReference type="PROSITE" id="PS51007">
    <property type="entry name" value="CYTC"/>
    <property type="match status" value="1"/>
</dbReference>
<accession>A0A8A4TT99</accession>
<evidence type="ECO:0000313" key="7">
    <source>
        <dbReference type="EMBL" id="QTD52713.1"/>
    </source>
</evidence>
<keyword evidence="8" id="KW-1185">Reference proteome</keyword>
<evidence type="ECO:0000256" key="3">
    <source>
        <dbReference type="ARBA" id="ARBA00023004"/>
    </source>
</evidence>